<evidence type="ECO:0000313" key="2">
    <source>
        <dbReference type="Proteomes" id="UP000053660"/>
    </source>
</evidence>
<accession>A0A0B1TDD8</accession>
<keyword evidence="2" id="KW-1185">Reference proteome</keyword>
<reference evidence="1 2" key="1">
    <citation type="submission" date="2014-03" db="EMBL/GenBank/DDBJ databases">
        <title>Draft genome of the hookworm Oesophagostomum dentatum.</title>
        <authorList>
            <person name="Mitreva M."/>
        </authorList>
    </citation>
    <scope>NUCLEOTIDE SEQUENCE [LARGE SCALE GENOMIC DNA]</scope>
    <source>
        <strain evidence="1 2">OD-Hann</strain>
    </source>
</reference>
<protein>
    <submittedName>
        <fullName evidence="1">Uncharacterized protein</fullName>
    </submittedName>
</protein>
<proteinExistence type="predicted"/>
<dbReference type="AlphaFoldDB" id="A0A0B1TDD8"/>
<gene>
    <name evidence="1" type="ORF">OESDEN_04770</name>
</gene>
<name>A0A0B1TDD8_OESDE</name>
<sequence>MVRELFMKKFEYFYGRKQESRIKTFVFLSSLTMPKN</sequence>
<dbReference type="Proteomes" id="UP000053660">
    <property type="component" value="Unassembled WGS sequence"/>
</dbReference>
<evidence type="ECO:0000313" key="1">
    <source>
        <dbReference type="EMBL" id="KHJ95284.1"/>
    </source>
</evidence>
<organism evidence="1 2">
    <name type="scientific">Oesophagostomum dentatum</name>
    <name type="common">Nodular worm</name>
    <dbReference type="NCBI Taxonomy" id="61180"/>
    <lineage>
        <taxon>Eukaryota</taxon>
        <taxon>Metazoa</taxon>
        <taxon>Ecdysozoa</taxon>
        <taxon>Nematoda</taxon>
        <taxon>Chromadorea</taxon>
        <taxon>Rhabditida</taxon>
        <taxon>Rhabditina</taxon>
        <taxon>Rhabditomorpha</taxon>
        <taxon>Strongyloidea</taxon>
        <taxon>Strongylidae</taxon>
        <taxon>Oesophagostomum</taxon>
    </lineage>
</organism>
<dbReference type="EMBL" id="KN550017">
    <property type="protein sequence ID" value="KHJ95284.1"/>
    <property type="molecule type" value="Genomic_DNA"/>
</dbReference>